<evidence type="ECO:0000313" key="2">
    <source>
        <dbReference type="EMBL" id="RAI43954.1"/>
    </source>
</evidence>
<dbReference type="RefSeq" id="WP_111419196.1">
    <property type="nucleotide sequence ID" value="NZ_NPEX01000063.1"/>
</dbReference>
<comment type="caution">
    <text evidence="2">The sequence shown here is derived from an EMBL/GenBank/DDBJ whole genome shotgun (WGS) entry which is preliminary data.</text>
</comment>
<protein>
    <recommendedName>
        <fullName evidence="4">Paraquat-inducible protein A</fullName>
    </recommendedName>
</protein>
<name>A0A327L120_9BRAD</name>
<reference evidence="2 3" key="1">
    <citation type="submission" date="2017-07" db="EMBL/GenBank/DDBJ databases">
        <title>Draft Genome Sequences of Select Purple Nonsulfur Bacteria.</title>
        <authorList>
            <person name="Lasarre B."/>
            <person name="Mckinlay J.B."/>
        </authorList>
    </citation>
    <scope>NUCLEOTIDE SEQUENCE [LARGE SCALE GENOMIC DNA]</scope>
    <source>
        <strain evidence="2 3">DSM 5909</strain>
    </source>
</reference>
<evidence type="ECO:0008006" key="4">
    <source>
        <dbReference type="Google" id="ProtNLM"/>
    </source>
</evidence>
<feature type="transmembrane region" description="Helical" evidence="1">
    <location>
        <begin position="50"/>
        <end position="73"/>
    </location>
</feature>
<dbReference type="Proteomes" id="UP000249130">
    <property type="component" value="Unassembled WGS sequence"/>
</dbReference>
<keyword evidence="1" id="KW-0812">Transmembrane</keyword>
<dbReference type="EMBL" id="NPEX01000063">
    <property type="protein sequence ID" value="RAI43954.1"/>
    <property type="molecule type" value="Genomic_DNA"/>
</dbReference>
<keyword evidence="3" id="KW-1185">Reference proteome</keyword>
<dbReference type="AlphaFoldDB" id="A0A327L120"/>
<accession>A0A327L120</accession>
<evidence type="ECO:0000256" key="1">
    <source>
        <dbReference type="SAM" id="Phobius"/>
    </source>
</evidence>
<feature type="transmembrane region" description="Helical" evidence="1">
    <location>
        <begin position="130"/>
        <end position="148"/>
    </location>
</feature>
<proteinExistence type="predicted"/>
<organism evidence="2 3">
    <name type="scientific">Rhodoplanes roseus</name>
    <dbReference type="NCBI Taxonomy" id="29409"/>
    <lineage>
        <taxon>Bacteria</taxon>
        <taxon>Pseudomonadati</taxon>
        <taxon>Pseudomonadota</taxon>
        <taxon>Alphaproteobacteria</taxon>
        <taxon>Hyphomicrobiales</taxon>
        <taxon>Nitrobacteraceae</taxon>
        <taxon>Rhodoplanes</taxon>
    </lineage>
</organism>
<evidence type="ECO:0000313" key="3">
    <source>
        <dbReference type="Proteomes" id="UP000249130"/>
    </source>
</evidence>
<gene>
    <name evidence="2" type="ORF">CH341_11575</name>
</gene>
<keyword evidence="1" id="KW-0472">Membrane</keyword>
<sequence>MKRPLHLMFVSAVLGLAAGSVLQGLRLAALAGLIAAGAGADTNATDLTAIGAITVAVRLALFPLFVAFVVLWARSRPRTSTGRYDFNRVLADAPLWSRVLVRGMAFWALVDFARICLSVFNLMSRPDDPWSIWLFLYAVTLAGFTAMLREPASDGGGGRQ</sequence>
<keyword evidence="1" id="KW-1133">Transmembrane helix</keyword>